<protein>
    <submittedName>
        <fullName evidence="2">Uncharacterized protein</fullName>
    </submittedName>
</protein>
<dbReference type="EMBL" id="ML996696">
    <property type="protein sequence ID" value="KAF2400099.1"/>
    <property type="molecule type" value="Genomic_DNA"/>
</dbReference>
<organism evidence="2 3">
    <name type="scientific">Trichodelitschia bisporula</name>
    <dbReference type="NCBI Taxonomy" id="703511"/>
    <lineage>
        <taxon>Eukaryota</taxon>
        <taxon>Fungi</taxon>
        <taxon>Dikarya</taxon>
        <taxon>Ascomycota</taxon>
        <taxon>Pezizomycotina</taxon>
        <taxon>Dothideomycetes</taxon>
        <taxon>Dothideomycetes incertae sedis</taxon>
        <taxon>Phaeotrichales</taxon>
        <taxon>Phaeotrichaceae</taxon>
        <taxon>Trichodelitschia</taxon>
    </lineage>
</organism>
<reference evidence="2" key="1">
    <citation type="journal article" date="2020" name="Stud. Mycol.">
        <title>101 Dothideomycetes genomes: a test case for predicting lifestyles and emergence of pathogens.</title>
        <authorList>
            <person name="Haridas S."/>
            <person name="Albert R."/>
            <person name="Binder M."/>
            <person name="Bloem J."/>
            <person name="Labutti K."/>
            <person name="Salamov A."/>
            <person name="Andreopoulos B."/>
            <person name="Baker S."/>
            <person name="Barry K."/>
            <person name="Bills G."/>
            <person name="Bluhm B."/>
            <person name="Cannon C."/>
            <person name="Castanera R."/>
            <person name="Culley D."/>
            <person name="Daum C."/>
            <person name="Ezra D."/>
            <person name="Gonzalez J."/>
            <person name="Henrissat B."/>
            <person name="Kuo A."/>
            <person name="Liang C."/>
            <person name="Lipzen A."/>
            <person name="Lutzoni F."/>
            <person name="Magnuson J."/>
            <person name="Mondo S."/>
            <person name="Nolan M."/>
            <person name="Ohm R."/>
            <person name="Pangilinan J."/>
            <person name="Park H.-J."/>
            <person name="Ramirez L."/>
            <person name="Alfaro M."/>
            <person name="Sun H."/>
            <person name="Tritt A."/>
            <person name="Yoshinaga Y."/>
            <person name="Zwiers L.-H."/>
            <person name="Turgeon B."/>
            <person name="Goodwin S."/>
            <person name="Spatafora J."/>
            <person name="Crous P."/>
            <person name="Grigoriev I."/>
        </authorList>
    </citation>
    <scope>NUCLEOTIDE SEQUENCE</scope>
    <source>
        <strain evidence="2">CBS 262.69</strain>
    </source>
</reference>
<gene>
    <name evidence="2" type="ORF">EJ06DRAFT_46828</name>
</gene>
<dbReference type="Proteomes" id="UP000799640">
    <property type="component" value="Unassembled WGS sequence"/>
</dbReference>
<name>A0A6G1HWA4_9PEZI</name>
<evidence type="ECO:0000313" key="2">
    <source>
        <dbReference type="EMBL" id="KAF2400099.1"/>
    </source>
</evidence>
<feature type="region of interest" description="Disordered" evidence="1">
    <location>
        <begin position="1"/>
        <end position="24"/>
    </location>
</feature>
<evidence type="ECO:0000256" key="1">
    <source>
        <dbReference type="SAM" id="MobiDB-lite"/>
    </source>
</evidence>
<accession>A0A6G1HWA4</accession>
<keyword evidence="3" id="KW-1185">Reference proteome</keyword>
<feature type="region of interest" description="Disordered" evidence="1">
    <location>
        <begin position="51"/>
        <end position="107"/>
    </location>
</feature>
<evidence type="ECO:0000313" key="3">
    <source>
        <dbReference type="Proteomes" id="UP000799640"/>
    </source>
</evidence>
<dbReference type="AlphaFoldDB" id="A0A6G1HWA4"/>
<sequence>MHKVSKSQPLQKKPKSDGPSCLAAGKKRAKALSHFLSLASFPQAFIPQLPRAQATPAPSPPCIQSPCAHPAAESYPGPGGPLGVDNGAGAREFEHSAQTRRGWRVAK</sequence>
<proteinExistence type="predicted"/>
<feature type="compositionally biased region" description="Low complexity" evidence="1">
    <location>
        <begin position="1"/>
        <end position="11"/>
    </location>
</feature>